<evidence type="ECO:0000313" key="3">
    <source>
        <dbReference type="Proteomes" id="UP001305647"/>
    </source>
</evidence>
<proteinExistence type="predicted"/>
<dbReference type="Gene3D" id="6.10.140.2220">
    <property type="match status" value="1"/>
</dbReference>
<dbReference type="AlphaFoldDB" id="A0AAN6PUD0"/>
<dbReference type="Gene3D" id="2.170.270.10">
    <property type="entry name" value="SET domain"/>
    <property type="match status" value="2"/>
</dbReference>
<name>A0AAN6PUD0_9PEZI</name>
<evidence type="ECO:0008006" key="4">
    <source>
        <dbReference type="Google" id="ProtNLM"/>
    </source>
</evidence>
<dbReference type="EMBL" id="MU863662">
    <property type="protein sequence ID" value="KAK4098124.1"/>
    <property type="molecule type" value="Genomic_DNA"/>
</dbReference>
<organism evidence="2 3">
    <name type="scientific">Parathielavia hyrcaniae</name>
    <dbReference type="NCBI Taxonomy" id="113614"/>
    <lineage>
        <taxon>Eukaryota</taxon>
        <taxon>Fungi</taxon>
        <taxon>Dikarya</taxon>
        <taxon>Ascomycota</taxon>
        <taxon>Pezizomycotina</taxon>
        <taxon>Sordariomycetes</taxon>
        <taxon>Sordariomycetidae</taxon>
        <taxon>Sordariales</taxon>
        <taxon>Chaetomiaceae</taxon>
        <taxon>Parathielavia</taxon>
    </lineage>
</organism>
<dbReference type="SUPFAM" id="SSF82199">
    <property type="entry name" value="SET domain"/>
    <property type="match status" value="1"/>
</dbReference>
<comment type="caution">
    <text evidence="2">The sequence shown here is derived from an EMBL/GenBank/DDBJ whole genome shotgun (WGS) entry which is preliminary data.</text>
</comment>
<dbReference type="Proteomes" id="UP001305647">
    <property type="component" value="Unassembled WGS sequence"/>
</dbReference>
<dbReference type="PANTHER" id="PTHR12197:SF251">
    <property type="entry name" value="EG:BACR7C10.4 PROTEIN"/>
    <property type="match status" value="1"/>
</dbReference>
<evidence type="ECO:0000313" key="2">
    <source>
        <dbReference type="EMBL" id="KAK4098124.1"/>
    </source>
</evidence>
<accession>A0AAN6PUD0</accession>
<dbReference type="CDD" id="cd20071">
    <property type="entry name" value="SET_SMYD"/>
    <property type="match status" value="1"/>
</dbReference>
<dbReference type="PANTHER" id="PTHR12197">
    <property type="entry name" value="HISTONE-LYSINE N-METHYLTRANSFERASE SMYD"/>
    <property type="match status" value="1"/>
</dbReference>
<dbReference type="InterPro" id="IPR046341">
    <property type="entry name" value="SET_dom_sf"/>
</dbReference>
<dbReference type="InterPro" id="IPR050869">
    <property type="entry name" value="H3K4_H4K5_MeTrfase"/>
</dbReference>
<gene>
    <name evidence="2" type="ORF">N658DRAFT_477635</name>
</gene>
<dbReference type="GO" id="GO:0005634">
    <property type="term" value="C:nucleus"/>
    <property type="evidence" value="ECO:0007669"/>
    <property type="project" value="TreeGrafter"/>
</dbReference>
<reference evidence="2" key="1">
    <citation type="journal article" date="2023" name="Mol. Phylogenet. Evol.">
        <title>Genome-scale phylogeny and comparative genomics of the fungal order Sordariales.</title>
        <authorList>
            <person name="Hensen N."/>
            <person name="Bonometti L."/>
            <person name="Westerberg I."/>
            <person name="Brannstrom I.O."/>
            <person name="Guillou S."/>
            <person name="Cros-Aarteil S."/>
            <person name="Calhoun S."/>
            <person name="Haridas S."/>
            <person name="Kuo A."/>
            <person name="Mondo S."/>
            <person name="Pangilinan J."/>
            <person name="Riley R."/>
            <person name="LaButti K."/>
            <person name="Andreopoulos B."/>
            <person name="Lipzen A."/>
            <person name="Chen C."/>
            <person name="Yan M."/>
            <person name="Daum C."/>
            <person name="Ng V."/>
            <person name="Clum A."/>
            <person name="Steindorff A."/>
            <person name="Ohm R.A."/>
            <person name="Martin F."/>
            <person name="Silar P."/>
            <person name="Natvig D.O."/>
            <person name="Lalanne C."/>
            <person name="Gautier V."/>
            <person name="Ament-Velasquez S.L."/>
            <person name="Kruys A."/>
            <person name="Hutchinson M.I."/>
            <person name="Powell A.J."/>
            <person name="Barry K."/>
            <person name="Miller A.N."/>
            <person name="Grigoriev I.V."/>
            <person name="Debuchy R."/>
            <person name="Gladieux P."/>
            <person name="Hiltunen Thoren M."/>
            <person name="Johannesson H."/>
        </authorList>
    </citation>
    <scope>NUCLEOTIDE SEQUENCE</scope>
    <source>
        <strain evidence="2">CBS 757.83</strain>
    </source>
</reference>
<feature type="region of interest" description="Disordered" evidence="1">
    <location>
        <begin position="1"/>
        <end position="22"/>
    </location>
</feature>
<evidence type="ECO:0000256" key="1">
    <source>
        <dbReference type="SAM" id="MobiDB-lite"/>
    </source>
</evidence>
<protein>
    <recommendedName>
        <fullName evidence="4">SET domain-containing protein</fullName>
    </recommendedName>
</protein>
<sequence length="410" mass="44540">MANDGRNSHAADPGDTVDFTPSTSNALHTEPVLCAKILDTVQSSVPLGIRSSDISMGSGLFAAADVDAGQEIYHFETKMKALNGGHDSICHYCFEDTQDGLGKEFKPESQAKACTGCRAARFCSQGGQVRVRSLKKIAANDEITICYMDPTLDVSARQALLRRHWFFDCYCTRCKAELREQRSLLGDSNKLPMLHEAQRNILSLIRKAVHASKYPGIFPDHEDLATLETRLRTATSSAFPAGTPWPAHMEPLPSARLSLAIIALKQGKPVPALRNVLKGMLLSNRKTNEPEWVNEMMDVVDVLMTAGSLPPDAAAFEDKSFPAVGEIRIVTYGYLWAMSKAAISVFGGGALYAKGVCQLMAAVLAKKKSGATPGTKEFYEAEYQPAQKKLLAWAGVPDGEGDCRSHAELT</sequence>
<keyword evidence="3" id="KW-1185">Reference proteome</keyword>
<reference evidence="2" key="2">
    <citation type="submission" date="2023-05" db="EMBL/GenBank/DDBJ databases">
        <authorList>
            <consortium name="Lawrence Berkeley National Laboratory"/>
            <person name="Steindorff A."/>
            <person name="Hensen N."/>
            <person name="Bonometti L."/>
            <person name="Westerberg I."/>
            <person name="Brannstrom I.O."/>
            <person name="Guillou S."/>
            <person name="Cros-Aarteil S."/>
            <person name="Calhoun S."/>
            <person name="Haridas S."/>
            <person name="Kuo A."/>
            <person name="Mondo S."/>
            <person name="Pangilinan J."/>
            <person name="Riley R."/>
            <person name="Labutti K."/>
            <person name="Andreopoulos B."/>
            <person name="Lipzen A."/>
            <person name="Chen C."/>
            <person name="Yanf M."/>
            <person name="Daum C."/>
            <person name="Ng V."/>
            <person name="Clum A."/>
            <person name="Ohm R."/>
            <person name="Martin F."/>
            <person name="Silar P."/>
            <person name="Natvig D."/>
            <person name="Lalanne C."/>
            <person name="Gautier V."/>
            <person name="Ament-Velasquez S.L."/>
            <person name="Kruys A."/>
            <person name="Hutchinson M.I."/>
            <person name="Powell A.J."/>
            <person name="Barry K."/>
            <person name="Miller A.N."/>
            <person name="Grigoriev I.V."/>
            <person name="Debuchy R."/>
            <person name="Gladieux P."/>
            <person name="Thoren M.H."/>
            <person name="Johannesson H."/>
        </authorList>
    </citation>
    <scope>NUCLEOTIDE SEQUENCE</scope>
    <source>
        <strain evidence="2">CBS 757.83</strain>
    </source>
</reference>